<protein>
    <recommendedName>
        <fullName evidence="5">HTH tetR-type domain-containing protein</fullName>
    </recommendedName>
</protein>
<dbReference type="Gene3D" id="1.10.357.10">
    <property type="entry name" value="Tetracycline Repressor, domain 2"/>
    <property type="match status" value="1"/>
</dbReference>
<comment type="caution">
    <text evidence="6">The sequence shown here is derived from an EMBL/GenBank/DDBJ whole genome shotgun (WGS) entry which is preliminary data.</text>
</comment>
<dbReference type="GO" id="GO:0003700">
    <property type="term" value="F:DNA-binding transcription factor activity"/>
    <property type="evidence" value="ECO:0007669"/>
    <property type="project" value="TreeGrafter"/>
</dbReference>
<evidence type="ECO:0000313" key="7">
    <source>
        <dbReference type="Proteomes" id="UP000229681"/>
    </source>
</evidence>
<name>A0A2M8PGA9_9CHLR</name>
<keyword evidence="3" id="KW-0804">Transcription</keyword>
<evidence type="ECO:0000256" key="3">
    <source>
        <dbReference type="ARBA" id="ARBA00023163"/>
    </source>
</evidence>
<dbReference type="InterPro" id="IPR050109">
    <property type="entry name" value="HTH-type_TetR-like_transc_reg"/>
</dbReference>
<accession>A0A2M8PGA9</accession>
<evidence type="ECO:0000256" key="1">
    <source>
        <dbReference type="ARBA" id="ARBA00023015"/>
    </source>
</evidence>
<dbReference type="AlphaFoldDB" id="A0A2M8PGA9"/>
<dbReference type="PANTHER" id="PTHR30055">
    <property type="entry name" value="HTH-TYPE TRANSCRIPTIONAL REGULATOR RUTR"/>
    <property type="match status" value="1"/>
</dbReference>
<keyword evidence="2 4" id="KW-0238">DNA-binding</keyword>
<dbReference type="PRINTS" id="PR00455">
    <property type="entry name" value="HTHTETR"/>
</dbReference>
<sequence>MFKRAPDPRDPILAAAREVFVQHGYAETTLEQVARHAKLDLATVQRQYSDKEKLLAAMLRAYSPQAEFEAALEAVEGETAAEILRDLMRRLVAVAQQHSDFFELAVIDAQSNNGTFLSNLSAAIFPKAAEILNRMKAHAELRPVSDALIGRTLIAMWIGYIISERALPQVARFAMGLMPQQLWLDGMVDLMLYGLLEDDARS</sequence>
<evidence type="ECO:0000259" key="5">
    <source>
        <dbReference type="PROSITE" id="PS50977"/>
    </source>
</evidence>
<organism evidence="6 7">
    <name type="scientific">Candidatus Thermofonsia Clade 1 bacterium</name>
    <dbReference type="NCBI Taxonomy" id="2364210"/>
    <lineage>
        <taxon>Bacteria</taxon>
        <taxon>Bacillati</taxon>
        <taxon>Chloroflexota</taxon>
        <taxon>Candidatus Thermofontia</taxon>
        <taxon>Candidatus Thermofonsia Clade 1</taxon>
    </lineage>
</organism>
<evidence type="ECO:0000256" key="4">
    <source>
        <dbReference type="PROSITE-ProRule" id="PRU00335"/>
    </source>
</evidence>
<dbReference type="SUPFAM" id="SSF46689">
    <property type="entry name" value="Homeodomain-like"/>
    <property type="match status" value="1"/>
</dbReference>
<feature type="DNA-binding region" description="H-T-H motif" evidence="4">
    <location>
        <begin position="29"/>
        <end position="48"/>
    </location>
</feature>
<dbReference type="PROSITE" id="PS50977">
    <property type="entry name" value="HTH_TETR_2"/>
    <property type="match status" value="1"/>
</dbReference>
<keyword evidence="1" id="KW-0805">Transcription regulation</keyword>
<dbReference type="Pfam" id="PF00440">
    <property type="entry name" value="TetR_N"/>
    <property type="match status" value="1"/>
</dbReference>
<feature type="domain" description="HTH tetR-type" evidence="5">
    <location>
        <begin position="6"/>
        <end position="66"/>
    </location>
</feature>
<dbReference type="EMBL" id="PGTM01000043">
    <property type="protein sequence ID" value="PJF36581.1"/>
    <property type="molecule type" value="Genomic_DNA"/>
</dbReference>
<dbReference type="InterPro" id="IPR009057">
    <property type="entry name" value="Homeodomain-like_sf"/>
</dbReference>
<proteinExistence type="predicted"/>
<evidence type="ECO:0000313" key="6">
    <source>
        <dbReference type="EMBL" id="PJF36581.1"/>
    </source>
</evidence>
<dbReference type="InterPro" id="IPR001647">
    <property type="entry name" value="HTH_TetR"/>
</dbReference>
<dbReference type="GO" id="GO:0000976">
    <property type="term" value="F:transcription cis-regulatory region binding"/>
    <property type="evidence" value="ECO:0007669"/>
    <property type="project" value="TreeGrafter"/>
</dbReference>
<dbReference type="PANTHER" id="PTHR30055:SF234">
    <property type="entry name" value="HTH-TYPE TRANSCRIPTIONAL REGULATOR BETI"/>
    <property type="match status" value="1"/>
</dbReference>
<evidence type="ECO:0000256" key="2">
    <source>
        <dbReference type="ARBA" id="ARBA00023125"/>
    </source>
</evidence>
<dbReference type="Proteomes" id="UP000229681">
    <property type="component" value="Unassembled WGS sequence"/>
</dbReference>
<reference evidence="6 7" key="1">
    <citation type="submission" date="2017-11" db="EMBL/GenBank/DDBJ databases">
        <title>Evolution of Phototrophy in the Chloroflexi Phylum Driven by Horizontal Gene Transfer.</title>
        <authorList>
            <person name="Ward L.M."/>
            <person name="Hemp J."/>
            <person name="Shih P.M."/>
            <person name="Mcglynn S.E."/>
            <person name="Fischer W."/>
        </authorList>
    </citation>
    <scope>NUCLEOTIDE SEQUENCE [LARGE SCALE GENOMIC DNA]</scope>
    <source>
        <strain evidence="6">JP3_13</strain>
    </source>
</reference>
<gene>
    <name evidence="6" type="ORF">CUN49_04620</name>
</gene>